<evidence type="ECO:0000256" key="1">
    <source>
        <dbReference type="SAM" id="Phobius"/>
    </source>
</evidence>
<accession>A0A1Q6F3X9</accession>
<sequence>MVFFFFLIGSLSLLWFITGLKMNKTDPNNEIEKIYPSYWHLITAIILIGCAIFQLYMVYGD</sequence>
<comment type="caution">
    <text evidence="2">The sequence shown here is derived from an EMBL/GenBank/DDBJ whole genome shotgun (WGS) entry which is preliminary data.</text>
</comment>
<keyword evidence="1" id="KW-0472">Membrane</keyword>
<evidence type="ECO:0000313" key="3">
    <source>
        <dbReference type="Proteomes" id="UP000187417"/>
    </source>
</evidence>
<dbReference type="EMBL" id="MNQH01000033">
    <property type="protein sequence ID" value="OKY93589.1"/>
    <property type="molecule type" value="Genomic_DNA"/>
</dbReference>
<protein>
    <submittedName>
        <fullName evidence="2">Uncharacterized protein</fullName>
    </submittedName>
</protein>
<gene>
    <name evidence="2" type="ORF">BHV66_07990</name>
</gene>
<evidence type="ECO:0000313" key="2">
    <source>
        <dbReference type="EMBL" id="OKY93589.1"/>
    </source>
</evidence>
<name>A0A1Q6F3X9_9BACT</name>
<dbReference type="AlphaFoldDB" id="A0A1Q6F3X9"/>
<organism evidence="2 3">
    <name type="scientific">Alistipes putredinis</name>
    <dbReference type="NCBI Taxonomy" id="28117"/>
    <lineage>
        <taxon>Bacteria</taxon>
        <taxon>Pseudomonadati</taxon>
        <taxon>Bacteroidota</taxon>
        <taxon>Bacteroidia</taxon>
        <taxon>Bacteroidales</taxon>
        <taxon>Rikenellaceae</taxon>
        <taxon>Alistipes</taxon>
    </lineage>
</organism>
<keyword evidence="1" id="KW-1133">Transmembrane helix</keyword>
<keyword evidence="1" id="KW-0812">Transmembrane</keyword>
<reference evidence="2 3" key="1">
    <citation type="journal article" date="2016" name="Nat. Biotechnol.">
        <title>Measurement of bacterial replication rates in microbial communities.</title>
        <authorList>
            <person name="Brown C.T."/>
            <person name="Olm M.R."/>
            <person name="Thomas B.C."/>
            <person name="Banfield J.F."/>
        </authorList>
    </citation>
    <scope>NUCLEOTIDE SEQUENCE [LARGE SCALE GENOMIC DNA]</scope>
    <source>
        <strain evidence="2">CAG:67_53_122</strain>
    </source>
</reference>
<feature type="transmembrane region" description="Helical" evidence="1">
    <location>
        <begin position="38"/>
        <end position="59"/>
    </location>
</feature>
<dbReference type="Proteomes" id="UP000187417">
    <property type="component" value="Unassembled WGS sequence"/>
</dbReference>
<proteinExistence type="predicted"/>